<accession>A0A815QJM1</accession>
<protein>
    <submittedName>
        <fullName evidence="2">Uncharacterized protein</fullName>
    </submittedName>
</protein>
<dbReference type="EMBL" id="CAJOBB010001702">
    <property type="protein sequence ID" value="CAF3892634.1"/>
    <property type="molecule type" value="Genomic_DNA"/>
</dbReference>
<evidence type="ECO:0000313" key="2">
    <source>
        <dbReference type="EMBL" id="CAF1464248.1"/>
    </source>
</evidence>
<name>A0A815QJM1_9BILA</name>
<proteinExistence type="predicted"/>
<sequence>MEIDVYHEQPDHLYDCITYDSGRIYRHLGLGLSGHDGVILVAVADHDDYADVAVHSHLLDNVAFLDRDANVL</sequence>
<dbReference type="EMBL" id="CAJNOE010001107">
    <property type="protein sequence ID" value="CAF1387750.1"/>
    <property type="molecule type" value="Genomic_DNA"/>
</dbReference>
<evidence type="ECO:0000313" key="1">
    <source>
        <dbReference type="EMBL" id="CAF1387750.1"/>
    </source>
</evidence>
<evidence type="ECO:0000313" key="4">
    <source>
        <dbReference type="Proteomes" id="UP000663845"/>
    </source>
</evidence>
<gene>
    <name evidence="1" type="ORF">IZO911_LOCUS38778</name>
    <name evidence="2" type="ORF">JYZ213_LOCUS41432</name>
    <name evidence="3" type="ORF">KXQ929_LOCUS22368</name>
</gene>
<comment type="caution">
    <text evidence="2">The sequence shown here is derived from an EMBL/GenBank/DDBJ whole genome shotgun (WGS) entry which is preliminary data.</text>
</comment>
<dbReference type="Proteomes" id="UP000663868">
    <property type="component" value="Unassembled WGS sequence"/>
</dbReference>
<dbReference type="EMBL" id="CAJNOG010001688">
    <property type="protein sequence ID" value="CAF1464248.1"/>
    <property type="molecule type" value="Genomic_DNA"/>
</dbReference>
<dbReference type="AlphaFoldDB" id="A0A815QJM1"/>
<dbReference type="Proteomes" id="UP000663845">
    <property type="component" value="Unassembled WGS sequence"/>
</dbReference>
<dbReference type="Proteomes" id="UP000663860">
    <property type="component" value="Unassembled WGS sequence"/>
</dbReference>
<reference evidence="2" key="1">
    <citation type="submission" date="2021-02" db="EMBL/GenBank/DDBJ databases">
        <authorList>
            <person name="Nowell W R."/>
        </authorList>
    </citation>
    <scope>NUCLEOTIDE SEQUENCE</scope>
</reference>
<evidence type="ECO:0000313" key="3">
    <source>
        <dbReference type="EMBL" id="CAF3892634.1"/>
    </source>
</evidence>
<organism evidence="2 4">
    <name type="scientific">Adineta steineri</name>
    <dbReference type="NCBI Taxonomy" id="433720"/>
    <lineage>
        <taxon>Eukaryota</taxon>
        <taxon>Metazoa</taxon>
        <taxon>Spiralia</taxon>
        <taxon>Gnathifera</taxon>
        <taxon>Rotifera</taxon>
        <taxon>Eurotatoria</taxon>
        <taxon>Bdelloidea</taxon>
        <taxon>Adinetida</taxon>
        <taxon>Adinetidae</taxon>
        <taxon>Adineta</taxon>
    </lineage>
</organism>